<dbReference type="EMBL" id="BLLF01002387">
    <property type="protein sequence ID" value="GFH23883.1"/>
    <property type="molecule type" value="Genomic_DNA"/>
</dbReference>
<gene>
    <name evidence="1" type="ORF">HaLaN_21575</name>
</gene>
<keyword evidence="2" id="KW-1185">Reference proteome</keyword>
<reference evidence="1 2" key="1">
    <citation type="submission" date="2020-02" db="EMBL/GenBank/DDBJ databases">
        <title>Draft genome sequence of Haematococcus lacustris strain NIES-144.</title>
        <authorList>
            <person name="Morimoto D."/>
            <person name="Nakagawa S."/>
            <person name="Yoshida T."/>
            <person name="Sawayama S."/>
        </authorList>
    </citation>
    <scope>NUCLEOTIDE SEQUENCE [LARGE SCALE GENOMIC DNA]</scope>
    <source>
        <strain evidence="1 2">NIES-144</strain>
    </source>
</reference>
<evidence type="ECO:0000313" key="2">
    <source>
        <dbReference type="Proteomes" id="UP000485058"/>
    </source>
</evidence>
<accession>A0A699ZMJ1</accession>
<dbReference type="Proteomes" id="UP000485058">
    <property type="component" value="Unassembled WGS sequence"/>
</dbReference>
<proteinExistence type="predicted"/>
<dbReference type="AlphaFoldDB" id="A0A699ZMJ1"/>
<name>A0A699ZMJ1_HAELA</name>
<sequence>MMASYRFHQVLPSLQPLVLGLEQRSTLLRQAMRSARHGGAQGVMAVQQLTTWLHASVPGLELQQLRYFAVLLLHMSEGPVGSASLQDINTLLKAGGGWVGSLDLTAALQRAVPLTRHTWRVTVCGALGLPDEAQLGAAGLPVPSSRYAKYYYPATHCLLLPAGVSPTPELLSLQTSDAQLLAPQLVFEVRTRSALVMPF</sequence>
<comment type="caution">
    <text evidence="1">The sequence shown here is derived from an EMBL/GenBank/DDBJ whole genome shotgun (WGS) entry which is preliminary data.</text>
</comment>
<protein>
    <submittedName>
        <fullName evidence="1">Uncharacterized protein</fullName>
    </submittedName>
</protein>
<organism evidence="1 2">
    <name type="scientific">Haematococcus lacustris</name>
    <name type="common">Green alga</name>
    <name type="synonym">Haematococcus pluvialis</name>
    <dbReference type="NCBI Taxonomy" id="44745"/>
    <lineage>
        <taxon>Eukaryota</taxon>
        <taxon>Viridiplantae</taxon>
        <taxon>Chlorophyta</taxon>
        <taxon>core chlorophytes</taxon>
        <taxon>Chlorophyceae</taxon>
        <taxon>CS clade</taxon>
        <taxon>Chlamydomonadales</taxon>
        <taxon>Haematococcaceae</taxon>
        <taxon>Haematococcus</taxon>
    </lineage>
</organism>
<evidence type="ECO:0000313" key="1">
    <source>
        <dbReference type="EMBL" id="GFH23883.1"/>
    </source>
</evidence>